<keyword evidence="5" id="KW-0769">Symport</keyword>
<keyword evidence="2" id="KW-0813">Transport</keyword>
<accession>A0A1M5E6Q5</accession>
<evidence type="ECO:0000313" key="11">
    <source>
        <dbReference type="Proteomes" id="UP000184164"/>
    </source>
</evidence>
<reference evidence="10 11" key="1">
    <citation type="submission" date="2016-11" db="EMBL/GenBank/DDBJ databases">
        <authorList>
            <person name="Jaros S."/>
            <person name="Januszkiewicz K."/>
            <person name="Wedrychowicz H."/>
        </authorList>
    </citation>
    <scope>NUCLEOTIDE SEQUENCE [LARGE SCALE GENOMIC DNA]</scope>
    <source>
        <strain evidence="10 11">DSM 26910</strain>
    </source>
</reference>
<dbReference type="Gene3D" id="1.10.3860.10">
    <property type="entry name" value="Sodium:dicarboxylate symporter"/>
    <property type="match status" value="1"/>
</dbReference>
<feature type="transmembrane region" description="Helical" evidence="9">
    <location>
        <begin position="328"/>
        <end position="345"/>
    </location>
</feature>
<dbReference type="AlphaFoldDB" id="A0A1M5E6Q5"/>
<protein>
    <submittedName>
        <fullName evidence="10">Na+/H+-dicarboxylate symporter</fullName>
    </submittedName>
</protein>
<feature type="transmembrane region" description="Helical" evidence="9">
    <location>
        <begin position="78"/>
        <end position="98"/>
    </location>
</feature>
<feature type="transmembrane region" description="Helical" evidence="9">
    <location>
        <begin position="39"/>
        <end position="57"/>
    </location>
</feature>
<evidence type="ECO:0000256" key="7">
    <source>
        <dbReference type="ARBA" id="ARBA00023136"/>
    </source>
</evidence>
<dbReference type="FunFam" id="1.10.3860.10:FF:000001">
    <property type="entry name" value="C4-dicarboxylate transport protein"/>
    <property type="match status" value="1"/>
</dbReference>
<evidence type="ECO:0000256" key="1">
    <source>
        <dbReference type="ARBA" id="ARBA00004651"/>
    </source>
</evidence>
<proteinExistence type="predicted"/>
<evidence type="ECO:0000256" key="2">
    <source>
        <dbReference type="ARBA" id="ARBA00022448"/>
    </source>
</evidence>
<evidence type="ECO:0000313" key="10">
    <source>
        <dbReference type="EMBL" id="SHF74752.1"/>
    </source>
</evidence>
<dbReference type="InterPro" id="IPR036458">
    <property type="entry name" value="Na:dicarbo_symporter_sf"/>
</dbReference>
<dbReference type="PROSITE" id="PS00714">
    <property type="entry name" value="NA_DICARBOXYL_SYMP_2"/>
    <property type="match status" value="1"/>
</dbReference>
<dbReference type="GO" id="GO:0015293">
    <property type="term" value="F:symporter activity"/>
    <property type="evidence" value="ECO:0007669"/>
    <property type="project" value="UniProtKB-KW"/>
</dbReference>
<feature type="transmembrane region" description="Helical" evidence="9">
    <location>
        <begin position="12"/>
        <end position="33"/>
    </location>
</feature>
<evidence type="ECO:0000256" key="6">
    <source>
        <dbReference type="ARBA" id="ARBA00022989"/>
    </source>
</evidence>
<keyword evidence="8" id="KW-0325">Glycoprotein</keyword>
<sequence>MRLLKIKLHWQILIAFIIAVLFGYFVPHGVQYISWIGDIFLRALKMVIIPLVFSSIVSGVTSMGDGKNLGRLGVKTMFYYLATSTLAILTGLAAVNIIRPGVGIDLGFSKTVEGLTENTSSVKDILYRLIPENVIDSMARGDILPVIFFAILLGFFITKAGKGHRQLLTNFFDAFFDVMMKITLFIIKFTPLGIFGIVATEVSRNSEELASIAGSLAVYSLTVVIALLFHALVSLPLIVRFIGKAKPYSHLKNMAAPLLTAFSTSSSSATLPLTMEVLENNSGISNKVSSFTLPLGATINMDGTALYECVAAMFIAQAYGIDLSFGQQMLVVFTALLASIGAAGIPMAGLVMMTVILSAVGLPLEGIGLILAVDRILDMLRTSVNVWSDSCGAVTIARSEKEKTNVAI</sequence>
<dbReference type="EMBL" id="FQUM01000008">
    <property type="protein sequence ID" value="SHF74752.1"/>
    <property type="molecule type" value="Genomic_DNA"/>
</dbReference>
<dbReference type="SUPFAM" id="SSF118215">
    <property type="entry name" value="Proton glutamate symport protein"/>
    <property type="match status" value="1"/>
</dbReference>
<dbReference type="InterPro" id="IPR050746">
    <property type="entry name" value="DAACS"/>
</dbReference>
<comment type="subcellular location">
    <subcellularLocation>
        <location evidence="1">Cell membrane</location>
        <topology evidence="1">Multi-pass membrane protein</topology>
    </subcellularLocation>
</comment>
<dbReference type="GO" id="GO:0005886">
    <property type="term" value="C:plasma membrane"/>
    <property type="evidence" value="ECO:0007669"/>
    <property type="project" value="UniProtKB-SubCell"/>
</dbReference>
<dbReference type="Pfam" id="PF00375">
    <property type="entry name" value="SDF"/>
    <property type="match status" value="1"/>
</dbReference>
<feature type="transmembrane region" description="Helical" evidence="9">
    <location>
        <begin position="182"/>
        <end position="199"/>
    </location>
</feature>
<evidence type="ECO:0000256" key="4">
    <source>
        <dbReference type="ARBA" id="ARBA00022692"/>
    </source>
</evidence>
<organism evidence="10 11">
    <name type="scientific">Mariniphaga anaerophila</name>
    <dbReference type="NCBI Taxonomy" id="1484053"/>
    <lineage>
        <taxon>Bacteria</taxon>
        <taxon>Pseudomonadati</taxon>
        <taxon>Bacteroidota</taxon>
        <taxon>Bacteroidia</taxon>
        <taxon>Marinilabiliales</taxon>
        <taxon>Prolixibacteraceae</taxon>
        <taxon>Mariniphaga</taxon>
    </lineage>
</organism>
<evidence type="ECO:0000256" key="3">
    <source>
        <dbReference type="ARBA" id="ARBA00022475"/>
    </source>
</evidence>
<dbReference type="GO" id="GO:0006835">
    <property type="term" value="P:dicarboxylic acid transport"/>
    <property type="evidence" value="ECO:0007669"/>
    <property type="project" value="UniProtKB-ARBA"/>
</dbReference>
<evidence type="ECO:0000256" key="9">
    <source>
        <dbReference type="SAM" id="Phobius"/>
    </source>
</evidence>
<gene>
    <name evidence="10" type="ORF">SAMN05444274_108103</name>
</gene>
<dbReference type="Proteomes" id="UP000184164">
    <property type="component" value="Unassembled WGS sequence"/>
</dbReference>
<feature type="transmembrane region" description="Helical" evidence="9">
    <location>
        <begin position="219"/>
        <end position="242"/>
    </location>
</feature>
<dbReference type="OrthoDB" id="9768885at2"/>
<keyword evidence="3" id="KW-1003">Cell membrane</keyword>
<keyword evidence="4 9" id="KW-0812">Transmembrane</keyword>
<dbReference type="PANTHER" id="PTHR11958:SF63">
    <property type="entry name" value="AMINO ACID TRANSPORTER"/>
    <property type="match status" value="1"/>
</dbReference>
<dbReference type="STRING" id="1484053.SAMN05444274_108103"/>
<keyword evidence="6 9" id="KW-1133">Transmembrane helix</keyword>
<evidence type="ECO:0000256" key="5">
    <source>
        <dbReference type="ARBA" id="ARBA00022847"/>
    </source>
</evidence>
<dbReference type="InterPro" id="IPR018107">
    <property type="entry name" value="Na-dicarboxylate_symporter_CS"/>
</dbReference>
<dbReference type="PRINTS" id="PR00173">
    <property type="entry name" value="EDTRNSPORT"/>
</dbReference>
<feature type="transmembrane region" description="Helical" evidence="9">
    <location>
        <begin position="143"/>
        <end position="161"/>
    </location>
</feature>
<dbReference type="RefSeq" id="WP_073002928.1">
    <property type="nucleotide sequence ID" value="NZ_FQUM01000008.1"/>
</dbReference>
<evidence type="ECO:0000256" key="8">
    <source>
        <dbReference type="ARBA" id="ARBA00023180"/>
    </source>
</evidence>
<keyword evidence="11" id="KW-1185">Reference proteome</keyword>
<feature type="transmembrane region" description="Helical" evidence="9">
    <location>
        <begin position="351"/>
        <end position="373"/>
    </location>
</feature>
<name>A0A1M5E6Q5_9BACT</name>
<dbReference type="PANTHER" id="PTHR11958">
    <property type="entry name" value="SODIUM/DICARBOXYLATE SYMPORTER-RELATED"/>
    <property type="match status" value="1"/>
</dbReference>
<dbReference type="GO" id="GO:1902475">
    <property type="term" value="P:L-alpha-amino acid transmembrane transport"/>
    <property type="evidence" value="ECO:0007669"/>
    <property type="project" value="UniProtKB-ARBA"/>
</dbReference>
<keyword evidence="7 9" id="KW-0472">Membrane</keyword>
<dbReference type="InterPro" id="IPR001991">
    <property type="entry name" value="Na-dicarboxylate_symporter"/>
</dbReference>